<dbReference type="FunCoup" id="E8QY60">
    <property type="interactions" value="190"/>
</dbReference>
<dbReference type="Pfam" id="PF02518">
    <property type="entry name" value="HATPase_c"/>
    <property type="match status" value="1"/>
</dbReference>
<dbReference type="Pfam" id="PF00989">
    <property type="entry name" value="PAS"/>
    <property type="match status" value="1"/>
</dbReference>
<proteinExistence type="predicted"/>
<keyword evidence="8" id="KW-0902">Two-component regulatory system</keyword>
<dbReference type="EC" id="2.7.13.3" evidence="2"/>
<dbReference type="PROSITE" id="PS50112">
    <property type="entry name" value="PAS"/>
    <property type="match status" value="1"/>
</dbReference>
<dbReference type="CDD" id="cd00130">
    <property type="entry name" value="PAS"/>
    <property type="match status" value="2"/>
</dbReference>
<evidence type="ECO:0000256" key="2">
    <source>
        <dbReference type="ARBA" id="ARBA00012438"/>
    </source>
</evidence>
<evidence type="ECO:0000313" key="13">
    <source>
        <dbReference type="Proteomes" id="UP000008631"/>
    </source>
</evidence>
<dbReference type="GO" id="GO:0000155">
    <property type="term" value="F:phosphorelay sensor kinase activity"/>
    <property type="evidence" value="ECO:0007669"/>
    <property type="project" value="InterPro"/>
</dbReference>
<reference key="1">
    <citation type="submission" date="2010-11" db="EMBL/GenBank/DDBJ databases">
        <title>The complete sequence of chromosome of Isophaera pallida ATCC 43644.</title>
        <authorList>
            <consortium name="US DOE Joint Genome Institute (JGI-PGF)"/>
            <person name="Lucas S."/>
            <person name="Copeland A."/>
            <person name="Lapidus A."/>
            <person name="Bruce D."/>
            <person name="Goodwin L."/>
            <person name="Pitluck S."/>
            <person name="Kyrpides N."/>
            <person name="Mavromatis K."/>
            <person name="Pagani I."/>
            <person name="Ivanova N."/>
            <person name="Saunders E."/>
            <person name="Brettin T."/>
            <person name="Detter J.C."/>
            <person name="Han C."/>
            <person name="Tapia R."/>
            <person name="Land M."/>
            <person name="Hauser L."/>
            <person name="Markowitz V."/>
            <person name="Cheng J.-F."/>
            <person name="Hugenholtz P."/>
            <person name="Woyke T."/>
            <person name="Wu D."/>
            <person name="Eisen J.A."/>
        </authorList>
    </citation>
    <scope>NUCLEOTIDE SEQUENCE</scope>
    <source>
        <strain>ATCC 43644</strain>
    </source>
</reference>
<evidence type="ECO:0000259" key="11">
    <source>
        <dbReference type="PROSITE" id="PS50113"/>
    </source>
</evidence>
<dbReference type="KEGG" id="ipa:Isop_1465"/>
<dbReference type="InterPro" id="IPR005467">
    <property type="entry name" value="His_kinase_dom"/>
</dbReference>
<name>E8QY60_ISOPI</name>
<dbReference type="PANTHER" id="PTHR43065">
    <property type="entry name" value="SENSOR HISTIDINE KINASE"/>
    <property type="match status" value="1"/>
</dbReference>
<dbReference type="InterPro" id="IPR036097">
    <property type="entry name" value="HisK_dim/P_sf"/>
</dbReference>
<evidence type="ECO:0000256" key="6">
    <source>
        <dbReference type="ARBA" id="ARBA00022777"/>
    </source>
</evidence>
<dbReference type="Pfam" id="PF00512">
    <property type="entry name" value="HisKA"/>
    <property type="match status" value="1"/>
</dbReference>
<dbReference type="Gene3D" id="3.30.450.20">
    <property type="entry name" value="PAS domain"/>
    <property type="match status" value="2"/>
</dbReference>
<feature type="domain" description="Histidine kinase" evidence="9">
    <location>
        <begin position="320"/>
        <end position="568"/>
    </location>
</feature>
<dbReference type="HOGENOM" id="CLU_000445_114_39_0"/>
<organism evidence="12 13">
    <name type="scientific">Isosphaera pallida (strain ATCC 43644 / DSM 9630 / IS1B)</name>
    <dbReference type="NCBI Taxonomy" id="575540"/>
    <lineage>
        <taxon>Bacteria</taxon>
        <taxon>Pseudomonadati</taxon>
        <taxon>Planctomycetota</taxon>
        <taxon>Planctomycetia</taxon>
        <taxon>Isosphaerales</taxon>
        <taxon>Isosphaeraceae</taxon>
        <taxon>Isosphaera</taxon>
    </lineage>
</organism>
<evidence type="ECO:0000256" key="7">
    <source>
        <dbReference type="ARBA" id="ARBA00022840"/>
    </source>
</evidence>
<dbReference type="SMART" id="SM00387">
    <property type="entry name" value="HATPase_c"/>
    <property type="match status" value="1"/>
</dbReference>
<dbReference type="OrthoDB" id="236031at2"/>
<dbReference type="InterPro" id="IPR036890">
    <property type="entry name" value="HATPase_C_sf"/>
</dbReference>
<dbReference type="NCBIfam" id="TIGR00229">
    <property type="entry name" value="sensory_box"/>
    <property type="match status" value="1"/>
</dbReference>
<keyword evidence="6 12" id="KW-0418">Kinase</keyword>
<dbReference type="SMART" id="SM00388">
    <property type="entry name" value="HisKA"/>
    <property type="match status" value="1"/>
</dbReference>
<evidence type="ECO:0000256" key="5">
    <source>
        <dbReference type="ARBA" id="ARBA00022741"/>
    </source>
</evidence>
<keyword evidence="4" id="KW-0808">Transferase</keyword>
<evidence type="ECO:0000313" key="12">
    <source>
        <dbReference type="EMBL" id="ADV62050.1"/>
    </source>
</evidence>
<dbReference type="InterPro" id="IPR013767">
    <property type="entry name" value="PAS_fold"/>
</dbReference>
<dbReference type="SMART" id="SM00091">
    <property type="entry name" value="PAS"/>
    <property type="match status" value="2"/>
</dbReference>
<dbReference type="GO" id="GO:0006355">
    <property type="term" value="P:regulation of DNA-templated transcription"/>
    <property type="evidence" value="ECO:0007669"/>
    <property type="project" value="InterPro"/>
</dbReference>
<reference evidence="12 13" key="2">
    <citation type="journal article" date="2011" name="Stand. Genomic Sci.">
        <title>Complete genome sequence of Isosphaera pallida type strain (IS1B).</title>
        <authorList>
            <consortium name="US DOE Joint Genome Institute (JGI-PGF)"/>
            <person name="Goker M."/>
            <person name="Cleland D."/>
            <person name="Saunders E."/>
            <person name="Lapidus A."/>
            <person name="Nolan M."/>
            <person name="Lucas S."/>
            <person name="Hammon N."/>
            <person name="Deshpande S."/>
            <person name="Cheng J.F."/>
            <person name="Tapia R."/>
            <person name="Han C."/>
            <person name="Goodwin L."/>
            <person name="Pitluck S."/>
            <person name="Liolios K."/>
            <person name="Pagani I."/>
            <person name="Ivanova N."/>
            <person name="Mavromatis K."/>
            <person name="Pati A."/>
            <person name="Chen A."/>
            <person name="Palaniappan K."/>
            <person name="Land M."/>
            <person name="Hauser L."/>
            <person name="Chang Y.J."/>
            <person name="Jeffries C.D."/>
            <person name="Detter J.C."/>
            <person name="Beck B."/>
            <person name="Woyke T."/>
            <person name="Bristow J."/>
            <person name="Eisen J.A."/>
            <person name="Markowitz V."/>
            <person name="Hugenholtz P."/>
            <person name="Kyrpides N.C."/>
            <person name="Klenk H.P."/>
        </authorList>
    </citation>
    <scope>NUCLEOTIDE SEQUENCE [LARGE SCALE GENOMIC DNA]</scope>
    <source>
        <strain evidence="13">ATCC 43644 / DSM 9630 / IS1B</strain>
    </source>
</reference>
<dbReference type="PROSITE" id="PS50109">
    <property type="entry name" value="HIS_KIN"/>
    <property type="match status" value="1"/>
</dbReference>
<dbReference type="eggNOG" id="COG3829">
    <property type="taxonomic scope" value="Bacteria"/>
</dbReference>
<dbReference type="PANTHER" id="PTHR43065:SF46">
    <property type="entry name" value="C4-DICARBOXYLATE TRANSPORT SENSOR PROTEIN DCTB"/>
    <property type="match status" value="1"/>
</dbReference>
<dbReference type="InterPro" id="IPR000014">
    <property type="entry name" value="PAS"/>
</dbReference>
<dbReference type="InterPro" id="IPR004358">
    <property type="entry name" value="Sig_transdc_His_kin-like_C"/>
</dbReference>
<feature type="domain" description="PAC" evidence="11">
    <location>
        <begin position="258"/>
        <end position="307"/>
    </location>
</feature>
<dbReference type="InterPro" id="IPR013656">
    <property type="entry name" value="PAS_4"/>
</dbReference>
<keyword evidence="3" id="KW-0597">Phosphoprotein</keyword>
<dbReference type="InterPro" id="IPR000700">
    <property type="entry name" value="PAS-assoc_C"/>
</dbReference>
<protein>
    <recommendedName>
        <fullName evidence="2">histidine kinase</fullName>
        <ecNumber evidence="2">2.7.13.3</ecNumber>
    </recommendedName>
</protein>
<dbReference type="InterPro" id="IPR003594">
    <property type="entry name" value="HATPase_dom"/>
</dbReference>
<keyword evidence="7" id="KW-0067">ATP-binding</keyword>
<evidence type="ECO:0000256" key="4">
    <source>
        <dbReference type="ARBA" id="ARBA00022679"/>
    </source>
</evidence>
<evidence type="ECO:0000256" key="3">
    <source>
        <dbReference type="ARBA" id="ARBA00022553"/>
    </source>
</evidence>
<keyword evidence="5" id="KW-0547">Nucleotide-binding</keyword>
<dbReference type="Proteomes" id="UP000008631">
    <property type="component" value="Chromosome"/>
</dbReference>
<evidence type="ECO:0000259" key="9">
    <source>
        <dbReference type="PROSITE" id="PS50109"/>
    </source>
</evidence>
<comment type="catalytic activity">
    <reaction evidence="1">
        <text>ATP + protein L-histidine = ADP + protein N-phospho-L-histidine.</text>
        <dbReference type="EC" id="2.7.13.3"/>
    </reaction>
</comment>
<evidence type="ECO:0000256" key="8">
    <source>
        <dbReference type="ARBA" id="ARBA00023012"/>
    </source>
</evidence>
<dbReference type="SUPFAM" id="SSF47384">
    <property type="entry name" value="Homodimeric domain of signal transducing histidine kinase"/>
    <property type="match status" value="1"/>
</dbReference>
<dbReference type="eggNOG" id="COG4191">
    <property type="taxonomic scope" value="Bacteria"/>
</dbReference>
<dbReference type="Gene3D" id="1.10.287.130">
    <property type="match status" value="1"/>
</dbReference>
<dbReference type="CDD" id="cd00082">
    <property type="entry name" value="HisKA"/>
    <property type="match status" value="1"/>
</dbReference>
<accession>E8QY60</accession>
<dbReference type="AlphaFoldDB" id="E8QY60"/>
<dbReference type="GO" id="GO:0005524">
    <property type="term" value="F:ATP binding"/>
    <property type="evidence" value="ECO:0007669"/>
    <property type="project" value="UniProtKB-KW"/>
</dbReference>
<feature type="domain" description="PAS" evidence="10">
    <location>
        <begin position="183"/>
        <end position="253"/>
    </location>
</feature>
<dbReference type="InterPro" id="IPR035965">
    <property type="entry name" value="PAS-like_dom_sf"/>
</dbReference>
<dbReference type="EMBL" id="CP002353">
    <property type="protein sequence ID" value="ADV62050.1"/>
    <property type="molecule type" value="Genomic_DNA"/>
</dbReference>
<dbReference type="Pfam" id="PF08448">
    <property type="entry name" value="PAS_4"/>
    <property type="match status" value="1"/>
</dbReference>
<sequence length="601" mass="65458">MDAFATPHDEPSGFQANSESIPLVGSATETVGELQPSVAAETSNDGAEAGAEARYERLYRMVLDGTPTSVLIIDPQHKVVSANANFLLKSRTRESEVVGKRVEAVFPSVIAECLNLTARLRRAFATGEPQGGERINYRAPGSPSRTFFYRLVPFKWAGRVESVMLVMEDVTEIDRLGREARRAERHLASVVESASDLVVSMDRFGRILTWNTAAERITGRAEASVFGLPLVELAQGCDQATIRAALEGLSAQKQKPSISFEAELKHADGRAIPIAWVVSSMRDESGGFVALGRDLTEPRRWRDQLLRAEKLAALGVMAGGIAHEIRNPLAVVSCAAQMLLEAESEEAARLADPAAELRRQCAEKIDKGVRRVAAIVENLLRFARTGARERSTPLDLRTVAAEAVELTRHPARLRRVDLSVQLGEEPLPVMGVADLLRQLLVNLLLNAIHAFEEHDHHPSSSEEAEDVSSKVGAVGRVELVAFPRDDSSDHAPSCRWIVVEVRDNGPGISPEHLQHVFDPFFTTRPVGGGTGMGLTIAHAIVREHRGFIELTSEPNQGTVAIVTLPRLDDAAGRESQHDPFSSPFLAAERVFSVSRPLRGGN</sequence>
<evidence type="ECO:0000256" key="1">
    <source>
        <dbReference type="ARBA" id="ARBA00000085"/>
    </source>
</evidence>
<dbReference type="PROSITE" id="PS50113">
    <property type="entry name" value="PAC"/>
    <property type="match status" value="1"/>
</dbReference>
<dbReference type="STRING" id="575540.Isop_1465"/>
<gene>
    <name evidence="12" type="ordered locus">Isop_1465</name>
</gene>
<dbReference type="InterPro" id="IPR003661">
    <property type="entry name" value="HisK_dim/P_dom"/>
</dbReference>
<dbReference type="RefSeq" id="WP_013564338.1">
    <property type="nucleotide sequence ID" value="NC_014962.1"/>
</dbReference>
<dbReference type="SUPFAM" id="SSF55785">
    <property type="entry name" value="PYP-like sensor domain (PAS domain)"/>
    <property type="match status" value="2"/>
</dbReference>
<dbReference type="Gene3D" id="3.30.565.10">
    <property type="entry name" value="Histidine kinase-like ATPase, C-terminal domain"/>
    <property type="match status" value="1"/>
</dbReference>
<dbReference type="PRINTS" id="PR00344">
    <property type="entry name" value="BCTRLSENSOR"/>
</dbReference>
<dbReference type="SUPFAM" id="SSF55874">
    <property type="entry name" value="ATPase domain of HSP90 chaperone/DNA topoisomerase II/histidine kinase"/>
    <property type="match status" value="1"/>
</dbReference>
<keyword evidence="13" id="KW-1185">Reference proteome</keyword>
<evidence type="ECO:0000259" key="10">
    <source>
        <dbReference type="PROSITE" id="PS50112"/>
    </source>
</evidence>
<dbReference type="InParanoid" id="E8QY60"/>